<evidence type="ECO:0000313" key="2">
    <source>
        <dbReference type="Proteomes" id="UP001597112"/>
    </source>
</evidence>
<dbReference type="EMBL" id="JBHTKA010000001">
    <property type="protein sequence ID" value="MFD0998399.1"/>
    <property type="molecule type" value="Genomic_DNA"/>
</dbReference>
<protein>
    <submittedName>
        <fullName evidence="1">Uncharacterized protein</fullName>
    </submittedName>
</protein>
<keyword evidence="2" id="KW-1185">Reference proteome</keyword>
<sequence>MSKLFLMSGMPVLLCAARQTLHFPVLDPAVNRPEKTMLQV</sequence>
<comment type="caution">
    <text evidence="1">The sequence shown here is derived from an EMBL/GenBank/DDBJ whole genome shotgun (WGS) entry which is preliminary data.</text>
</comment>
<organism evidence="1 2">
    <name type="scientific">Ohtaekwangia kribbensis</name>
    <dbReference type="NCBI Taxonomy" id="688913"/>
    <lineage>
        <taxon>Bacteria</taxon>
        <taxon>Pseudomonadati</taxon>
        <taxon>Bacteroidota</taxon>
        <taxon>Cytophagia</taxon>
        <taxon>Cytophagales</taxon>
        <taxon>Fulvivirgaceae</taxon>
        <taxon>Ohtaekwangia</taxon>
    </lineage>
</organism>
<reference evidence="2" key="1">
    <citation type="journal article" date="2019" name="Int. J. Syst. Evol. Microbiol.">
        <title>The Global Catalogue of Microorganisms (GCM) 10K type strain sequencing project: providing services to taxonomists for standard genome sequencing and annotation.</title>
        <authorList>
            <consortium name="The Broad Institute Genomics Platform"/>
            <consortium name="The Broad Institute Genome Sequencing Center for Infectious Disease"/>
            <person name="Wu L."/>
            <person name="Ma J."/>
        </authorList>
    </citation>
    <scope>NUCLEOTIDE SEQUENCE [LARGE SCALE GENOMIC DNA]</scope>
    <source>
        <strain evidence="2">CCUG 58938</strain>
    </source>
</reference>
<dbReference type="Proteomes" id="UP001597112">
    <property type="component" value="Unassembled WGS sequence"/>
</dbReference>
<evidence type="ECO:0000313" key="1">
    <source>
        <dbReference type="EMBL" id="MFD0998399.1"/>
    </source>
</evidence>
<proteinExistence type="predicted"/>
<accession>A0ABW3JX25</accession>
<dbReference type="RefSeq" id="WP_377575036.1">
    <property type="nucleotide sequence ID" value="NZ_JBHTKA010000001.1"/>
</dbReference>
<name>A0ABW3JX25_9BACT</name>
<gene>
    <name evidence="1" type="ORF">ACFQ21_03735</name>
</gene>